<dbReference type="PANTHER" id="PTHR12801:SF112">
    <property type="entry name" value="RNA EXONUCLEASE 3"/>
    <property type="match status" value="1"/>
</dbReference>
<keyword evidence="8" id="KW-1185">Reference proteome</keyword>
<dbReference type="CDD" id="cd06145">
    <property type="entry name" value="REX1_like"/>
    <property type="match status" value="1"/>
</dbReference>
<feature type="compositionally biased region" description="Basic and acidic residues" evidence="5">
    <location>
        <begin position="716"/>
        <end position="734"/>
    </location>
</feature>
<evidence type="ECO:0000256" key="4">
    <source>
        <dbReference type="ARBA" id="ARBA00022839"/>
    </source>
</evidence>
<feature type="region of interest" description="Disordered" evidence="5">
    <location>
        <begin position="560"/>
        <end position="585"/>
    </location>
</feature>
<evidence type="ECO:0000256" key="3">
    <source>
        <dbReference type="ARBA" id="ARBA00022801"/>
    </source>
</evidence>
<dbReference type="Proteomes" id="UP001447188">
    <property type="component" value="Unassembled WGS sequence"/>
</dbReference>
<dbReference type="PANTHER" id="PTHR12801">
    <property type="entry name" value="RNA EXONUCLEASE REXO1 / RECO3 FAMILY MEMBER-RELATED"/>
    <property type="match status" value="1"/>
</dbReference>
<dbReference type="InterPro" id="IPR034922">
    <property type="entry name" value="REX1-like_exo"/>
</dbReference>
<accession>A0ABR3GHN0</accession>
<dbReference type="InterPro" id="IPR047021">
    <property type="entry name" value="REXO1/3/4-like"/>
</dbReference>
<dbReference type="SUPFAM" id="SSF53098">
    <property type="entry name" value="Ribonuclease H-like"/>
    <property type="match status" value="1"/>
</dbReference>
<feature type="compositionally biased region" description="Polar residues" evidence="5">
    <location>
        <begin position="560"/>
        <end position="581"/>
    </location>
</feature>
<feature type="compositionally biased region" description="Low complexity" evidence="5">
    <location>
        <begin position="39"/>
        <end position="49"/>
    </location>
</feature>
<name>A0ABR3GHN0_9PEZI</name>
<feature type="region of interest" description="Disordered" evidence="5">
    <location>
        <begin position="698"/>
        <end position="734"/>
    </location>
</feature>
<feature type="region of interest" description="Disordered" evidence="5">
    <location>
        <begin position="191"/>
        <end position="218"/>
    </location>
</feature>
<dbReference type="InterPro" id="IPR036397">
    <property type="entry name" value="RNaseH_sf"/>
</dbReference>
<reference evidence="7 8" key="1">
    <citation type="submission" date="2024-02" db="EMBL/GenBank/DDBJ databases">
        <title>Discinaceae phylogenomics.</title>
        <authorList>
            <person name="Dirks A.C."/>
            <person name="James T.Y."/>
        </authorList>
    </citation>
    <scope>NUCLEOTIDE SEQUENCE [LARGE SCALE GENOMIC DNA]</scope>
    <source>
        <strain evidence="7 8">ACD0624</strain>
    </source>
</reference>
<dbReference type="SMART" id="SM00479">
    <property type="entry name" value="EXOIII"/>
    <property type="match status" value="1"/>
</dbReference>
<keyword evidence="4 7" id="KW-0269">Exonuclease</keyword>
<feature type="region of interest" description="Disordered" evidence="5">
    <location>
        <begin position="291"/>
        <end position="311"/>
    </location>
</feature>
<dbReference type="InterPro" id="IPR012337">
    <property type="entry name" value="RNaseH-like_sf"/>
</dbReference>
<dbReference type="Gene3D" id="3.30.420.10">
    <property type="entry name" value="Ribonuclease H-like superfamily/Ribonuclease H"/>
    <property type="match status" value="1"/>
</dbReference>
<proteinExistence type="inferred from homology"/>
<evidence type="ECO:0000259" key="6">
    <source>
        <dbReference type="SMART" id="SM00479"/>
    </source>
</evidence>
<comment type="similarity">
    <text evidence="1">Belongs to the REXO1/REXO3 family.</text>
</comment>
<evidence type="ECO:0000313" key="7">
    <source>
        <dbReference type="EMBL" id="KAL0635066.1"/>
    </source>
</evidence>
<feature type="compositionally biased region" description="Basic residues" evidence="5">
    <location>
        <begin position="706"/>
        <end position="715"/>
    </location>
</feature>
<evidence type="ECO:0000313" key="8">
    <source>
        <dbReference type="Proteomes" id="UP001447188"/>
    </source>
</evidence>
<feature type="domain" description="Exonuclease" evidence="6">
    <location>
        <begin position="493"/>
        <end position="692"/>
    </location>
</feature>
<evidence type="ECO:0000256" key="2">
    <source>
        <dbReference type="ARBA" id="ARBA00022722"/>
    </source>
</evidence>
<organism evidence="7 8">
    <name type="scientific">Discina gigas</name>
    <dbReference type="NCBI Taxonomy" id="1032678"/>
    <lineage>
        <taxon>Eukaryota</taxon>
        <taxon>Fungi</taxon>
        <taxon>Dikarya</taxon>
        <taxon>Ascomycota</taxon>
        <taxon>Pezizomycotina</taxon>
        <taxon>Pezizomycetes</taxon>
        <taxon>Pezizales</taxon>
        <taxon>Discinaceae</taxon>
        <taxon>Discina</taxon>
    </lineage>
</organism>
<feature type="region of interest" description="Disordered" evidence="5">
    <location>
        <begin position="35"/>
        <end position="166"/>
    </location>
</feature>
<dbReference type="InterPro" id="IPR013520">
    <property type="entry name" value="Ribonucl_H"/>
</dbReference>
<evidence type="ECO:0000256" key="1">
    <source>
        <dbReference type="ARBA" id="ARBA00006357"/>
    </source>
</evidence>
<gene>
    <name evidence="7" type="primary">REX3</name>
    <name evidence="7" type="ORF">Q9L58_005995</name>
</gene>
<keyword evidence="2" id="KW-0540">Nuclease</keyword>
<dbReference type="EMBL" id="JBBBZM010000078">
    <property type="protein sequence ID" value="KAL0635066.1"/>
    <property type="molecule type" value="Genomic_DNA"/>
</dbReference>
<dbReference type="GO" id="GO:0004527">
    <property type="term" value="F:exonuclease activity"/>
    <property type="evidence" value="ECO:0007669"/>
    <property type="project" value="UniProtKB-KW"/>
</dbReference>
<comment type="caution">
    <text evidence="7">The sequence shown here is derived from an EMBL/GenBank/DDBJ whole genome shotgun (WGS) entry which is preliminary data.</text>
</comment>
<evidence type="ECO:0000256" key="5">
    <source>
        <dbReference type="SAM" id="MobiDB-lite"/>
    </source>
</evidence>
<sequence>MFRPLPLWQHISCPALETRGSCTVTHCLFSHNLPPPAPSVLVSPTPTTLAADSSTLETSNNTGTNEGPSTPSGDPRLRKIVESNFGSSSNDEGGRKTKRRKLSDDEDSVSSGSAGKGGVSIVNSSAPANKRTKTKIETGGSVAAGPRSILKKSVPATQKVPPPTSKAIGLSSRIAVPEEVAKISRMPISRPSTSVASLQTSTTATTKPEKPLTLNPRLVPISPATHSIRLQLLTLLHKEYVRLHEGKGDSQNMLRLALDEEEKVAKEMRSIYTQAMKKRIVRFQKTSVADYQREQEEKRKQTAREEEEKRRTMTVHGVIMDNGMVNSKAPLVTGLSPAEELIALRFLLQPWEALGKYGYILEPPTLEEIGVAERGIKAAGGWESCDRCNSRFQVFDGRRESDGQLASGGECVYHWGRAIWPPKTNSAFAPSDGDKLFTCCRQKVGQSPGCVTCENHVYKVSEAKRLAAIWQFVETPGLRQPATEDEAKKPIKRAICLDCEMCYTTLGMELIRVTATAFPSGEVVVDALIRPRGGILDLNSRFSGVFPKHIMNAQPYSSRPYPQTPTSPGSFINPSSTPSSDASEETLGILPSPEAARLLLLSYIDSKTPILGHALENDLNALRLCHRTIIDTAILFPHQRGLPLRNKLKWLVEKHLGRMIQVDGNSPQGHDSKIDARCAGELIRLIIKEEAAKKKRFEGGAATGMVKKKPLKRKGKDLDQGTDVDKDGGVRLKV</sequence>
<protein>
    <submittedName>
        <fullName evidence="7">RNA exonuclease 3</fullName>
    </submittedName>
</protein>
<keyword evidence="3" id="KW-0378">Hydrolase</keyword>
<feature type="compositionally biased region" description="Polar residues" evidence="5">
    <location>
        <begin position="191"/>
        <end position="206"/>
    </location>
</feature>
<feature type="compositionally biased region" description="Polar residues" evidence="5">
    <location>
        <begin position="50"/>
        <end position="72"/>
    </location>
</feature>